<dbReference type="PROSITE" id="PS00028">
    <property type="entry name" value="ZINC_FINGER_C2H2_1"/>
    <property type="match status" value="8"/>
</dbReference>
<evidence type="ECO:0000259" key="12">
    <source>
        <dbReference type="PROSITE" id="PS50157"/>
    </source>
</evidence>
<dbReference type="GO" id="GO:0005634">
    <property type="term" value="C:nucleus"/>
    <property type="evidence" value="ECO:0007669"/>
    <property type="project" value="UniProtKB-SubCell"/>
</dbReference>
<dbReference type="Proteomes" id="UP000594454">
    <property type="component" value="Chromosome 5"/>
</dbReference>
<gene>
    <name evidence="13" type="ORF">HERILL_LOCUS13669</name>
</gene>
<dbReference type="GO" id="GO:0000977">
    <property type="term" value="F:RNA polymerase II transcription regulatory region sequence-specific DNA binding"/>
    <property type="evidence" value="ECO:0007669"/>
    <property type="project" value="TreeGrafter"/>
</dbReference>
<dbReference type="FunFam" id="3.30.160.60:FF:000624">
    <property type="entry name" value="zinc finger protein 697"/>
    <property type="match status" value="1"/>
</dbReference>
<evidence type="ECO:0000256" key="9">
    <source>
        <dbReference type="ARBA" id="ARBA00023163"/>
    </source>
</evidence>
<dbReference type="SUPFAM" id="SSF57667">
    <property type="entry name" value="beta-beta-alpha zinc fingers"/>
    <property type="match status" value="6"/>
</dbReference>
<organism evidence="13 14">
    <name type="scientific">Hermetia illucens</name>
    <name type="common">Black soldier fly</name>
    <dbReference type="NCBI Taxonomy" id="343691"/>
    <lineage>
        <taxon>Eukaryota</taxon>
        <taxon>Metazoa</taxon>
        <taxon>Ecdysozoa</taxon>
        <taxon>Arthropoda</taxon>
        <taxon>Hexapoda</taxon>
        <taxon>Insecta</taxon>
        <taxon>Pterygota</taxon>
        <taxon>Neoptera</taxon>
        <taxon>Endopterygota</taxon>
        <taxon>Diptera</taxon>
        <taxon>Brachycera</taxon>
        <taxon>Stratiomyomorpha</taxon>
        <taxon>Stratiomyidae</taxon>
        <taxon>Hermetiinae</taxon>
        <taxon>Hermetia</taxon>
    </lineage>
</organism>
<evidence type="ECO:0000256" key="6">
    <source>
        <dbReference type="ARBA" id="ARBA00022833"/>
    </source>
</evidence>
<dbReference type="PROSITE" id="PS50157">
    <property type="entry name" value="ZINC_FINGER_C2H2_2"/>
    <property type="match status" value="9"/>
</dbReference>
<evidence type="ECO:0000313" key="14">
    <source>
        <dbReference type="Proteomes" id="UP000594454"/>
    </source>
</evidence>
<evidence type="ECO:0000256" key="2">
    <source>
        <dbReference type="ARBA" id="ARBA00006991"/>
    </source>
</evidence>
<feature type="domain" description="C2H2-type" evidence="12">
    <location>
        <begin position="227"/>
        <end position="254"/>
    </location>
</feature>
<dbReference type="Pfam" id="PF13912">
    <property type="entry name" value="zf-C2H2_6"/>
    <property type="match status" value="2"/>
</dbReference>
<dbReference type="PANTHER" id="PTHR14196:SF12">
    <property type="entry name" value="ZINC FINGER PROTEIN 208-LIKE"/>
    <property type="match status" value="1"/>
</dbReference>
<keyword evidence="8" id="KW-0238">DNA-binding</keyword>
<keyword evidence="5 11" id="KW-0863">Zinc-finger</keyword>
<accession>A0A7R8V1Q8</accession>
<feature type="domain" description="C2H2-type" evidence="12">
    <location>
        <begin position="287"/>
        <end position="314"/>
    </location>
</feature>
<evidence type="ECO:0000256" key="1">
    <source>
        <dbReference type="ARBA" id="ARBA00004123"/>
    </source>
</evidence>
<evidence type="ECO:0000256" key="10">
    <source>
        <dbReference type="ARBA" id="ARBA00023242"/>
    </source>
</evidence>
<dbReference type="InterPro" id="IPR013087">
    <property type="entry name" value="Znf_C2H2_type"/>
</dbReference>
<feature type="domain" description="C2H2-type" evidence="12">
    <location>
        <begin position="343"/>
        <end position="370"/>
    </location>
</feature>
<keyword evidence="14" id="KW-1185">Reference proteome</keyword>
<keyword evidence="4" id="KW-0677">Repeat</keyword>
<dbReference type="FunFam" id="3.30.160.60:FF:002343">
    <property type="entry name" value="Zinc finger protein 33A"/>
    <property type="match status" value="1"/>
</dbReference>
<evidence type="ECO:0000256" key="7">
    <source>
        <dbReference type="ARBA" id="ARBA00023015"/>
    </source>
</evidence>
<dbReference type="FunFam" id="3.30.160.60:FF:000100">
    <property type="entry name" value="Zinc finger 45-like"/>
    <property type="match status" value="1"/>
</dbReference>
<dbReference type="Pfam" id="PF00096">
    <property type="entry name" value="zf-C2H2"/>
    <property type="match status" value="6"/>
</dbReference>
<protein>
    <recommendedName>
        <fullName evidence="12">C2H2-type domain-containing protein</fullName>
    </recommendedName>
</protein>
<dbReference type="PANTHER" id="PTHR14196">
    <property type="entry name" value="ODD-SKIPPED - RELATED"/>
    <property type="match status" value="1"/>
</dbReference>
<keyword evidence="3" id="KW-0479">Metal-binding</keyword>
<dbReference type="GO" id="GO:0048598">
    <property type="term" value="P:embryonic morphogenesis"/>
    <property type="evidence" value="ECO:0007669"/>
    <property type="project" value="UniProtKB-ARBA"/>
</dbReference>
<feature type="domain" description="C2H2-type" evidence="12">
    <location>
        <begin position="259"/>
        <end position="286"/>
    </location>
</feature>
<keyword evidence="10" id="KW-0539">Nucleus</keyword>
<reference evidence="13 14" key="1">
    <citation type="submission" date="2020-11" db="EMBL/GenBank/DDBJ databases">
        <authorList>
            <person name="Wallbank WR R."/>
            <person name="Pardo Diaz C."/>
            <person name="Kozak K."/>
            <person name="Martin S."/>
            <person name="Jiggins C."/>
            <person name="Moest M."/>
            <person name="Warren A I."/>
            <person name="Generalovic N T."/>
            <person name="Byers J.R.P. K."/>
            <person name="Montejo-Kovacevich G."/>
            <person name="Yen C E."/>
        </authorList>
    </citation>
    <scope>NUCLEOTIDE SEQUENCE [LARGE SCALE GENOMIC DNA]</scope>
</reference>
<evidence type="ECO:0000256" key="11">
    <source>
        <dbReference type="PROSITE-ProRule" id="PRU00042"/>
    </source>
</evidence>
<feature type="domain" description="C2H2-type" evidence="12">
    <location>
        <begin position="371"/>
        <end position="399"/>
    </location>
</feature>
<dbReference type="EMBL" id="LR899013">
    <property type="protein sequence ID" value="CAD7091246.1"/>
    <property type="molecule type" value="Genomic_DNA"/>
</dbReference>
<dbReference type="Gene3D" id="3.30.160.60">
    <property type="entry name" value="Classic Zinc Finger"/>
    <property type="match status" value="8"/>
</dbReference>
<comment type="subcellular location">
    <subcellularLocation>
        <location evidence="1">Nucleus</location>
    </subcellularLocation>
</comment>
<evidence type="ECO:0000256" key="3">
    <source>
        <dbReference type="ARBA" id="ARBA00022723"/>
    </source>
</evidence>
<evidence type="ECO:0000313" key="13">
    <source>
        <dbReference type="EMBL" id="CAD7091246.1"/>
    </source>
</evidence>
<evidence type="ECO:0000256" key="5">
    <source>
        <dbReference type="ARBA" id="ARBA00022771"/>
    </source>
</evidence>
<feature type="domain" description="C2H2-type" evidence="12">
    <location>
        <begin position="136"/>
        <end position="164"/>
    </location>
</feature>
<evidence type="ECO:0000256" key="4">
    <source>
        <dbReference type="ARBA" id="ARBA00022737"/>
    </source>
</evidence>
<dbReference type="OMA" id="KMDHYVL"/>
<dbReference type="SMART" id="SM00355">
    <property type="entry name" value="ZnF_C2H2"/>
    <property type="match status" value="12"/>
</dbReference>
<dbReference type="InterPro" id="IPR050717">
    <property type="entry name" value="C2H2-ZF_Transcription_Reg"/>
</dbReference>
<proteinExistence type="inferred from homology"/>
<dbReference type="OrthoDB" id="654211at2759"/>
<dbReference type="FunCoup" id="A0A7R8V1Q8">
    <property type="interactions" value="430"/>
</dbReference>
<name>A0A7R8V1Q8_HERIL</name>
<feature type="domain" description="C2H2-type" evidence="12">
    <location>
        <begin position="315"/>
        <end position="342"/>
    </location>
</feature>
<dbReference type="GO" id="GO:0008270">
    <property type="term" value="F:zinc ion binding"/>
    <property type="evidence" value="ECO:0007669"/>
    <property type="project" value="UniProtKB-KW"/>
</dbReference>
<comment type="similarity">
    <text evidence="2">Belongs to the krueppel C2H2-type zinc-finger protein family.</text>
</comment>
<keyword evidence="6" id="KW-0862">Zinc</keyword>
<dbReference type="FunFam" id="3.30.160.60:FF:001506">
    <property type="entry name" value="Zinc finger protein"/>
    <property type="match status" value="1"/>
</dbReference>
<feature type="domain" description="C2H2-type" evidence="12">
    <location>
        <begin position="401"/>
        <end position="428"/>
    </location>
</feature>
<keyword evidence="9" id="KW-0804">Transcription</keyword>
<dbReference type="GO" id="GO:0000981">
    <property type="term" value="F:DNA-binding transcription factor activity, RNA polymerase II-specific"/>
    <property type="evidence" value="ECO:0007669"/>
    <property type="project" value="TreeGrafter"/>
</dbReference>
<dbReference type="AlphaFoldDB" id="A0A7R8V1Q8"/>
<sequence>MAQSRRSNPKRNATVYNIKYQENDGEEIELIVRTESEEAKEDQAAGTSSDVYIIQPVKEVLEHTCGICNRGYSTFYSLRKHMATCTKKKGDLIDESYDEMSLEEIEKLQVGAKDMAKRNICYCCEDSLESAHSGHIRCQDCPKSFKNVKSYRRHASFLHSSIANSFPCSICNAKCPTQIILDIHEEAHRNGKQFACQKCGKEFTRKYHLRRHQSFSNCDPAVNKPAHKCKVCDKEFFRIDNLRMHLRMHIGEDTKCKDYQCPYCGRCFQGTTTMNIHIRTHTGEKPFICDVCQRGFPSMGALRKHRRSHTGEKPFQCKVCERAFAAKEVLNRHMKTHTGERPHICTECGKGFIQATQLKAHMFHHTGENGLPCEKCGMTFNRKRRLHEHMTDFHSALPGVFNCIPCDVSFDNKPDLKSHISLHESDKLYKCRACNKKFLHVRNHVSCPSCKICSHGHKLAHDHVPIKSNVKPLRKKLPVVNEETDAKEDAPRKLKILTSKVKKPVEPEEKDIEIIITNECVNPENTDNDMDTWNSEDEDEICVKLEAEEPSIVADVAAATVNREETKSTTKAAAQIYLDDEALKDCVAKLLNLLLDQELLVEFGWPEASIEHVLSSVIKQCGHEPADYNSCSDYSTKIRENVKLLITVVIDNDSFKELLNNHSIDEVILQIVKMTSDATD</sequence>
<dbReference type="GO" id="GO:0002009">
    <property type="term" value="P:morphogenesis of an epithelium"/>
    <property type="evidence" value="ECO:0007669"/>
    <property type="project" value="UniProtKB-ARBA"/>
</dbReference>
<feature type="domain" description="C2H2-type" evidence="12">
    <location>
        <begin position="194"/>
        <end position="225"/>
    </location>
</feature>
<dbReference type="InterPro" id="IPR036236">
    <property type="entry name" value="Znf_C2H2_sf"/>
</dbReference>
<keyword evidence="7" id="KW-0805">Transcription regulation</keyword>
<evidence type="ECO:0000256" key="8">
    <source>
        <dbReference type="ARBA" id="ARBA00023125"/>
    </source>
</evidence>
<dbReference type="InParanoid" id="A0A7R8V1Q8"/>